<feature type="domain" description="PPE-PPW subfamily C-terminal" evidence="4">
    <location>
        <begin position="502"/>
        <end position="547"/>
    </location>
</feature>
<gene>
    <name evidence="5" type="ORF">MCOO_44510</name>
</gene>
<feature type="compositionally biased region" description="Low complexity" evidence="2">
    <location>
        <begin position="446"/>
        <end position="473"/>
    </location>
</feature>
<dbReference type="Proteomes" id="UP000465866">
    <property type="component" value="Chromosome"/>
</dbReference>
<feature type="region of interest" description="Disordered" evidence="2">
    <location>
        <begin position="446"/>
        <end position="481"/>
    </location>
</feature>
<keyword evidence="6" id="KW-1185">Reference proteome</keyword>
<dbReference type="KEGG" id="mcoo:MCOO_44510"/>
<dbReference type="FunFam" id="1.20.1260.20:FF:000001">
    <property type="entry name" value="PPE family protein PPE41"/>
    <property type="match status" value="1"/>
</dbReference>
<dbReference type="Gene3D" id="1.20.1260.20">
    <property type="entry name" value="PPE superfamily"/>
    <property type="match status" value="1"/>
</dbReference>
<reference evidence="5 6" key="1">
    <citation type="journal article" date="2019" name="Emerg. Microbes Infect.">
        <title>Comprehensive subspecies identification of 175 nontuberculous mycobacteria species based on 7547 genomic profiles.</title>
        <authorList>
            <person name="Matsumoto Y."/>
            <person name="Kinjo T."/>
            <person name="Motooka D."/>
            <person name="Nabeya D."/>
            <person name="Jung N."/>
            <person name="Uechi K."/>
            <person name="Horii T."/>
            <person name="Iida T."/>
            <person name="Fujita J."/>
            <person name="Nakamura S."/>
        </authorList>
    </citation>
    <scope>NUCLEOTIDE SEQUENCE [LARGE SCALE GENOMIC DNA]</scope>
    <source>
        <strain evidence="5 6">JCM 12404</strain>
    </source>
</reference>
<evidence type="ECO:0000259" key="3">
    <source>
        <dbReference type="Pfam" id="PF00823"/>
    </source>
</evidence>
<dbReference type="InterPro" id="IPR000030">
    <property type="entry name" value="PPE_dom"/>
</dbReference>
<dbReference type="InterPro" id="IPR038332">
    <property type="entry name" value="PPE_sf"/>
</dbReference>
<name>A0A7I7L3A7_9MYCO</name>
<dbReference type="RefSeq" id="WP_163780221.1">
    <property type="nucleotide sequence ID" value="NZ_AP022569.1"/>
</dbReference>
<dbReference type="PANTHER" id="PTHR46766">
    <property type="entry name" value="GLUTAMINE-RICH PROTEIN 2"/>
    <property type="match status" value="1"/>
</dbReference>
<feature type="domain" description="PPE" evidence="3">
    <location>
        <begin position="6"/>
        <end position="167"/>
    </location>
</feature>
<evidence type="ECO:0000259" key="4">
    <source>
        <dbReference type="Pfam" id="PF18878"/>
    </source>
</evidence>
<dbReference type="GO" id="GO:0052572">
    <property type="term" value="P:response to host immune response"/>
    <property type="evidence" value="ECO:0007669"/>
    <property type="project" value="TreeGrafter"/>
</dbReference>
<sequence>MTAPIWMAAPPEVHSALLSSGPGPGSLLAAAEAWKALSVNYTETADELAAVLDGVQAGAWAGPSAAEYVAAHAPYLAWLTQASADAAATAAQQEVAVTAYTTALATMPTLGELAANHATHAVLLATNFLGINTIPITVNEADYARMWIQAATVMGTYQTISGAAVAASPQTTAAPKIVNATATASPAASAASSPPDTEDQWLAWLQKIGYTDFYNNVLQPLIDNFYNNPFLVALFTQIDPYLLQLGNPLSFLSPYNIAFALGYPLDIGSYVAYLSETFAYIGADITAAFATGNPYAIGLTLVLDTVEAIGTVITDTIALMKTLLESVAVLIPTVLPLLTVPLIPLAAAPLAGFAGLAGLAGLAAIPPIPVPPLPMPLAMAAPPGPTPVPTPAPAPALVHAPAVTAAAAPPAPPPPPTPAGPPLATMQGYLYMVGILSATARRAANQAAKAKEAQPAVGTENPAAAPSPKATPTGRRRRATVERLGRGHEYVDLDDEPTVTPSTQGAGPLGFSGTAAKVSGGAATGLATLADDDYGSGPRMPMMPGTWGADSPDAAD</sequence>
<accession>A0A7I7L3A7</accession>
<comment type="similarity">
    <text evidence="1">Belongs to the mycobacterial PPE family.</text>
</comment>
<dbReference type="Pfam" id="PF00823">
    <property type="entry name" value="PPE"/>
    <property type="match status" value="1"/>
</dbReference>
<evidence type="ECO:0000256" key="2">
    <source>
        <dbReference type="SAM" id="MobiDB-lite"/>
    </source>
</evidence>
<dbReference type="InterPro" id="IPR043641">
    <property type="entry name" value="PPE-PPW_C"/>
</dbReference>
<protein>
    <recommendedName>
        <fullName evidence="7">PPE family protein</fullName>
    </recommendedName>
</protein>
<dbReference type="PANTHER" id="PTHR46766:SF1">
    <property type="entry name" value="GLUTAMINE-RICH PROTEIN 2"/>
    <property type="match status" value="1"/>
</dbReference>
<dbReference type="SUPFAM" id="SSF140459">
    <property type="entry name" value="PE/PPE dimer-like"/>
    <property type="match status" value="1"/>
</dbReference>
<dbReference type="EMBL" id="AP022569">
    <property type="protein sequence ID" value="BBX48436.1"/>
    <property type="molecule type" value="Genomic_DNA"/>
</dbReference>
<proteinExistence type="inferred from homology"/>
<dbReference type="Pfam" id="PF18878">
    <property type="entry name" value="PPE-PPW"/>
    <property type="match status" value="1"/>
</dbReference>
<feature type="region of interest" description="Disordered" evidence="2">
    <location>
        <begin position="527"/>
        <end position="556"/>
    </location>
</feature>
<organism evidence="5 6">
    <name type="scientific">Mycobacterium cookii</name>
    <dbReference type="NCBI Taxonomy" id="1775"/>
    <lineage>
        <taxon>Bacteria</taxon>
        <taxon>Bacillati</taxon>
        <taxon>Actinomycetota</taxon>
        <taxon>Actinomycetes</taxon>
        <taxon>Mycobacteriales</taxon>
        <taxon>Mycobacteriaceae</taxon>
        <taxon>Mycobacterium</taxon>
    </lineage>
</organism>
<evidence type="ECO:0008006" key="7">
    <source>
        <dbReference type="Google" id="ProtNLM"/>
    </source>
</evidence>
<evidence type="ECO:0000313" key="6">
    <source>
        <dbReference type="Proteomes" id="UP000465866"/>
    </source>
</evidence>
<dbReference type="AlphaFoldDB" id="A0A7I7L3A7"/>
<evidence type="ECO:0000313" key="5">
    <source>
        <dbReference type="EMBL" id="BBX48436.1"/>
    </source>
</evidence>
<evidence type="ECO:0000256" key="1">
    <source>
        <dbReference type="ARBA" id="ARBA00010652"/>
    </source>
</evidence>